<evidence type="ECO:0000313" key="2">
    <source>
        <dbReference type="EMBL" id="KAH7020997.1"/>
    </source>
</evidence>
<accession>A0A9P9BKV3</accession>
<dbReference type="RefSeq" id="XP_046007198.1">
    <property type="nucleotide sequence ID" value="XM_046155244.1"/>
</dbReference>
<proteinExistence type="predicted"/>
<comment type="caution">
    <text evidence="2">The sequence shown here is derived from an EMBL/GenBank/DDBJ whole genome shotgun (WGS) entry which is preliminary data.</text>
</comment>
<feature type="region of interest" description="Disordered" evidence="1">
    <location>
        <begin position="39"/>
        <end position="67"/>
    </location>
</feature>
<dbReference type="EMBL" id="JAGTJQ010000010">
    <property type="protein sequence ID" value="KAH7020997.1"/>
    <property type="molecule type" value="Genomic_DNA"/>
</dbReference>
<evidence type="ECO:0000256" key="1">
    <source>
        <dbReference type="SAM" id="MobiDB-lite"/>
    </source>
</evidence>
<evidence type="ECO:0000313" key="3">
    <source>
        <dbReference type="Proteomes" id="UP000756346"/>
    </source>
</evidence>
<gene>
    <name evidence="2" type="ORF">B0I36DRAFT_333590</name>
</gene>
<keyword evidence="3" id="KW-1185">Reference proteome</keyword>
<dbReference type="Proteomes" id="UP000756346">
    <property type="component" value="Unassembled WGS sequence"/>
</dbReference>
<protein>
    <submittedName>
        <fullName evidence="2">Uncharacterized protein</fullName>
    </submittedName>
</protein>
<organism evidence="2 3">
    <name type="scientific">Microdochium trichocladiopsis</name>
    <dbReference type="NCBI Taxonomy" id="1682393"/>
    <lineage>
        <taxon>Eukaryota</taxon>
        <taxon>Fungi</taxon>
        <taxon>Dikarya</taxon>
        <taxon>Ascomycota</taxon>
        <taxon>Pezizomycotina</taxon>
        <taxon>Sordariomycetes</taxon>
        <taxon>Xylariomycetidae</taxon>
        <taxon>Xylariales</taxon>
        <taxon>Microdochiaceae</taxon>
        <taxon>Microdochium</taxon>
    </lineage>
</organism>
<reference evidence="2" key="1">
    <citation type="journal article" date="2021" name="Nat. Commun.">
        <title>Genetic determinants of endophytism in the Arabidopsis root mycobiome.</title>
        <authorList>
            <person name="Mesny F."/>
            <person name="Miyauchi S."/>
            <person name="Thiergart T."/>
            <person name="Pickel B."/>
            <person name="Atanasova L."/>
            <person name="Karlsson M."/>
            <person name="Huettel B."/>
            <person name="Barry K.W."/>
            <person name="Haridas S."/>
            <person name="Chen C."/>
            <person name="Bauer D."/>
            <person name="Andreopoulos W."/>
            <person name="Pangilinan J."/>
            <person name="LaButti K."/>
            <person name="Riley R."/>
            <person name="Lipzen A."/>
            <person name="Clum A."/>
            <person name="Drula E."/>
            <person name="Henrissat B."/>
            <person name="Kohler A."/>
            <person name="Grigoriev I.V."/>
            <person name="Martin F.M."/>
            <person name="Hacquard S."/>
        </authorList>
    </citation>
    <scope>NUCLEOTIDE SEQUENCE</scope>
    <source>
        <strain evidence="2">MPI-CAGE-CH-0230</strain>
    </source>
</reference>
<sequence>MASQTDLQELLRLLTTAKVPIKDAMMRIKLLQGSNLRRLPNLPSPPWSLPSKTQKLPARCTMRAKPV</sequence>
<dbReference type="GeneID" id="70184790"/>
<name>A0A9P9BKV3_9PEZI</name>
<dbReference type="AlphaFoldDB" id="A0A9P9BKV3"/>